<dbReference type="Proteomes" id="UP000238205">
    <property type="component" value="Unassembled WGS sequence"/>
</dbReference>
<feature type="chain" id="PRO_5039134269" evidence="2">
    <location>
        <begin position="22"/>
        <end position="196"/>
    </location>
</feature>
<sequence length="196" mass="21202">MKQNKKWIGTILLSSALLLGACGSDEINESTGTDTNQTTTEETSSESGDHGGMVHDESGEIPAGLEEAENPMYEVGESVILQHGHMPGMEGAEATIVGAFDTTAYEVSFDPTNGGEREENHRWVIHEEIAESTESAVEPGEEVTLEARHMEGMEGATATIDDAVTSTVYMVDYQPTEGGEVVRNHKWLTEEELGQE</sequence>
<dbReference type="AlphaFoldDB" id="A0A2T0VXL1"/>
<feature type="domain" description="DUF1541" evidence="3">
    <location>
        <begin position="139"/>
        <end position="190"/>
    </location>
</feature>
<dbReference type="EMBL" id="PVTO01000030">
    <property type="protein sequence ID" value="PRY76813.1"/>
    <property type="molecule type" value="Genomic_DNA"/>
</dbReference>
<evidence type="ECO:0000256" key="2">
    <source>
        <dbReference type="SAM" id="SignalP"/>
    </source>
</evidence>
<dbReference type="OrthoDB" id="1701949at2"/>
<feature type="compositionally biased region" description="Basic and acidic residues" evidence="1">
    <location>
        <begin position="47"/>
        <end position="58"/>
    </location>
</feature>
<feature type="domain" description="DUF1541" evidence="3">
    <location>
        <begin position="75"/>
        <end position="126"/>
    </location>
</feature>
<evidence type="ECO:0000313" key="4">
    <source>
        <dbReference type="EMBL" id="PRY76813.1"/>
    </source>
</evidence>
<dbReference type="PROSITE" id="PS51257">
    <property type="entry name" value="PROKAR_LIPOPROTEIN"/>
    <property type="match status" value="1"/>
</dbReference>
<evidence type="ECO:0000256" key="1">
    <source>
        <dbReference type="SAM" id="MobiDB-lite"/>
    </source>
</evidence>
<evidence type="ECO:0000259" key="3">
    <source>
        <dbReference type="Pfam" id="PF07563"/>
    </source>
</evidence>
<name>A0A2T0VXL1_9LACT</name>
<accession>A0A2T0VXL1</accession>
<feature type="compositionally biased region" description="Low complexity" evidence="1">
    <location>
        <begin position="27"/>
        <end position="46"/>
    </location>
</feature>
<keyword evidence="2" id="KW-0732">Signal</keyword>
<dbReference type="Gene3D" id="2.30.30.1210">
    <property type="entry name" value="Domain of unknown function DUF1541"/>
    <property type="match status" value="1"/>
</dbReference>
<proteinExistence type="predicted"/>
<dbReference type="InterPro" id="IPR011438">
    <property type="entry name" value="DUF1541"/>
</dbReference>
<evidence type="ECO:0000313" key="5">
    <source>
        <dbReference type="Proteomes" id="UP000238205"/>
    </source>
</evidence>
<reference evidence="4 5" key="1">
    <citation type="submission" date="2018-03" db="EMBL/GenBank/DDBJ databases">
        <title>Genomic Encyclopedia of Archaeal and Bacterial Type Strains, Phase II (KMG-II): from individual species to whole genera.</title>
        <authorList>
            <person name="Goeker M."/>
        </authorList>
    </citation>
    <scope>NUCLEOTIDE SEQUENCE [LARGE SCALE GENOMIC DNA]</scope>
    <source>
        <strain evidence="4 5">DSM 13175</strain>
    </source>
</reference>
<dbReference type="Pfam" id="PF07563">
    <property type="entry name" value="DUF1541"/>
    <property type="match status" value="2"/>
</dbReference>
<feature type="region of interest" description="Disordered" evidence="1">
    <location>
        <begin position="27"/>
        <end position="58"/>
    </location>
</feature>
<feature type="signal peptide" evidence="2">
    <location>
        <begin position="1"/>
        <end position="21"/>
    </location>
</feature>
<organism evidence="4 5">
    <name type="scientific">Alkalibacterium olivapovliticus</name>
    <dbReference type="NCBI Taxonomy" id="99907"/>
    <lineage>
        <taxon>Bacteria</taxon>
        <taxon>Bacillati</taxon>
        <taxon>Bacillota</taxon>
        <taxon>Bacilli</taxon>
        <taxon>Lactobacillales</taxon>
        <taxon>Carnobacteriaceae</taxon>
        <taxon>Alkalibacterium</taxon>
    </lineage>
</organism>
<gene>
    <name evidence="4" type="ORF">CLV38_13018</name>
</gene>
<protein>
    <submittedName>
        <fullName evidence="4">Uncharacterized protein DUF1541</fullName>
    </submittedName>
</protein>
<dbReference type="RefSeq" id="WP_106195765.1">
    <property type="nucleotide sequence ID" value="NZ_PVTO01000030.1"/>
</dbReference>
<keyword evidence="5" id="KW-1185">Reference proteome</keyword>
<comment type="caution">
    <text evidence="4">The sequence shown here is derived from an EMBL/GenBank/DDBJ whole genome shotgun (WGS) entry which is preliminary data.</text>
</comment>